<organism evidence="1 2">
    <name type="scientific">Galbitalea soli</name>
    <dbReference type="NCBI Taxonomy" id="1268042"/>
    <lineage>
        <taxon>Bacteria</taxon>
        <taxon>Bacillati</taxon>
        <taxon>Actinomycetota</taxon>
        <taxon>Actinomycetes</taxon>
        <taxon>Micrococcales</taxon>
        <taxon>Microbacteriaceae</taxon>
        <taxon>Galbitalea</taxon>
    </lineage>
</organism>
<accession>A0A7C9PNK6</accession>
<name>A0A7C9PNK6_9MICO</name>
<gene>
    <name evidence="1" type="ORF">G3T37_08975</name>
</gene>
<dbReference type="EMBL" id="JAAGWZ010000002">
    <property type="protein sequence ID" value="NEM91488.1"/>
    <property type="molecule type" value="Genomic_DNA"/>
</dbReference>
<keyword evidence="2" id="KW-1185">Reference proteome</keyword>
<evidence type="ECO:0008006" key="3">
    <source>
        <dbReference type="Google" id="ProtNLM"/>
    </source>
</evidence>
<dbReference type="Gene3D" id="3.30.2310.20">
    <property type="entry name" value="RelE-like"/>
    <property type="match status" value="1"/>
</dbReference>
<evidence type="ECO:0000313" key="1">
    <source>
        <dbReference type="EMBL" id="NEM91488.1"/>
    </source>
</evidence>
<dbReference type="InterPro" id="IPR035093">
    <property type="entry name" value="RelE/ParE_toxin_dom_sf"/>
</dbReference>
<sequence length="76" mass="8594">MRLGSPTRSPEPQSLRGRTFLFLAIRAGAPLREGGVRCPLKSGLAGRWSFSVNGNWRVTFEFRDGSSYVLDYEDYH</sequence>
<reference evidence="1 2" key="1">
    <citation type="journal article" date="2014" name="Int. J. Syst. Evol. Microbiol.">
        <title>Description of Galbitalea soli gen. nov., sp. nov., and Frondihabitans sucicola sp. nov.</title>
        <authorList>
            <person name="Kim S.J."/>
            <person name="Lim J.M."/>
            <person name="Ahn J.H."/>
            <person name="Weon H.Y."/>
            <person name="Hamada M."/>
            <person name="Suzuki K."/>
            <person name="Ahn T.Y."/>
            <person name="Kwon S.W."/>
        </authorList>
    </citation>
    <scope>NUCLEOTIDE SEQUENCE [LARGE SCALE GENOMIC DNA]</scope>
    <source>
        <strain evidence="1 2">NBRC 108727</strain>
    </source>
</reference>
<evidence type="ECO:0000313" key="2">
    <source>
        <dbReference type="Proteomes" id="UP000479756"/>
    </source>
</evidence>
<comment type="caution">
    <text evidence="1">The sequence shown here is derived from an EMBL/GenBank/DDBJ whole genome shotgun (WGS) entry which is preliminary data.</text>
</comment>
<dbReference type="SUPFAM" id="SSF143011">
    <property type="entry name" value="RelE-like"/>
    <property type="match status" value="1"/>
</dbReference>
<dbReference type="Proteomes" id="UP000479756">
    <property type="component" value="Unassembled WGS sequence"/>
</dbReference>
<proteinExistence type="predicted"/>
<protein>
    <recommendedName>
        <fullName evidence="3">Killer protein</fullName>
    </recommendedName>
</protein>
<dbReference type="AlphaFoldDB" id="A0A7C9PNK6"/>